<feature type="region of interest" description="Disordered" evidence="2">
    <location>
        <begin position="390"/>
        <end position="431"/>
    </location>
</feature>
<feature type="compositionally biased region" description="Low complexity" evidence="2">
    <location>
        <begin position="570"/>
        <end position="589"/>
    </location>
</feature>
<dbReference type="OrthoDB" id="3196451at2759"/>
<feature type="region of interest" description="Disordered" evidence="2">
    <location>
        <begin position="146"/>
        <end position="176"/>
    </location>
</feature>
<dbReference type="SUPFAM" id="SSF48350">
    <property type="entry name" value="GTPase activation domain, GAP"/>
    <property type="match status" value="1"/>
</dbReference>
<evidence type="ECO:0000313" key="5">
    <source>
        <dbReference type="Proteomes" id="UP000807342"/>
    </source>
</evidence>
<evidence type="ECO:0000256" key="2">
    <source>
        <dbReference type="SAM" id="MobiDB-lite"/>
    </source>
</evidence>
<feature type="compositionally biased region" description="Low complexity" evidence="2">
    <location>
        <begin position="11"/>
        <end position="21"/>
    </location>
</feature>
<name>A0A9P5XLS2_9AGAR</name>
<dbReference type="Pfam" id="PF00620">
    <property type="entry name" value="RhoGAP"/>
    <property type="match status" value="1"/>
</dbReference>
<evidence type="ECO:0000313" key="4">
    <source>
        <dbReference type="EMBL" id="KAF9451895.1"/>
    </source>
</evidence>
<proteinExistence type="predicted"/>
<dbReference type="GO" id="GO:0007165">
    <property type="term" value="P:signal transduction"/>
    <property type="evidence" value="ECO:0007669"/>
    <property type="project" value="InterPro"/>
</dbReference>
<dbReference type="Gene3D" id="1.10.555.10">
    <property type="entry name" value="Rho GTPase activation protein"/>
    <property type="match status" value="1"/>
</dbReference>
<dbReference type="AlphaFoldDB" id="A0A9P5XLS2"/>
<protein>
    <submittedName>
        <fullName evidence="4">Rho GTPase activation protein</fullName>
    </submittedName>
</protein>
<feature type="compositionally biased region" description="Polar residues" evidence="2">
    <location>
        <begin position="57"/>
        <end position="76"/>
    </location>
</feature>
<dbReference type="Proteomes" id="UP000807342">
    <property type="component" value="Unassembled WGS sequence"/>
</dbReference>
<feature type="domain" description="Rho-GAP" evidence="3">
    <location>
        <begin position="189"/>
        <end position="386"/>
    </location>
</feature>
<feature type="region of interest" description="Disordered" evidence="2">
    <location>
        <begin position="518"/>
        <end position="607"/>
    </location>
</feature>
<feature type="compositionally biased region" description="Pro residues" evidence="2">
    <location>
        <begin position="79"/>
        <end position="93"/>
    </location>
</feature>
<dbReference type="GO" id="GO:0060237">
    <property type="term" value="P:regulation of fungal-type cell wall organization"/>
    <property type="evidence" value="ECO:0007669"/>
    <property type="project" value="TreeGrafter"/>
</dbReference>
<comment type="caution">
    <text evidence="4">The sequence shown here is derived from an EMBL/GenBank/DDBJ whole genome shotgun (WGS) entry which is preliminary data.</text>
</comment>
<feature type="region of interest" description="Disordered" evidence="2">
    <location>
        <begin position="11"/>
        <end position="99"/>
    </location>
</feature>
<keyword evidence="1" id="KW-0343">GTPase activation</keyword>
<organism evidence="4 5">
    <name type="scientific">Macrolepiota fuliginosa MF-IS2</name>
    <dbReference type="NCBI Taxonomy" id="1400762"/>
    <lineage>
        <taxon>Eukaryota</taxon>
        <taxon>Fungi</taxon>
        <taxon>Dikarya</taxon>
        <taxon>Basidiomycota</taxon>
        <taxon>Agaricomycotina</taxon>
        <taxon>Agaricomycetes</taxon>
        <taxon>Agaricomycetidae</taxon>
        <taxon>Agaricales</taxon>
        <taxon>Agaricineae</taxon>
        <taxon>Agaricaceae</taxon>
        <taxon>Macrolepiota</taxon>
    </lineage>
</organism>
<dbReference type="PANTHER" id="PTHR15228:SF25">
    <property type="entry name" value="F-BAR DOMAIN-CONTAINING PROTEIN"/>
    <property type="match status" value="1"/>
</dbReference>
<accession>A0A9P5XLS2</accession>
<dbReference type="GO" id="GO:0005938">
    <property type="term" value="C:cell cortex"/>
    <property type="evidence" value="ECO:0007669"/>
    <property type="project" value="TreeGrafter"/>
</dbReference>
<dbReference type="SMART" id="SM00324">
    <property type="entry name" value="RhoGAP"/>
    <property type="match status" value="1"/>
</dbReference>
<dbReference type="InterPro" id="IPR008936">
    <property type="entry name" value="Rho_GTPase_activation_prot"/>
</dbReference>
<feature type="compositionally biased region" description="Polar residues" evidence="2">
    <location>
        <begin position="150"/>
        <end position="170"/>
    </location>
</feature>
<gene>
    <name evidence="4" type="ORF">P691DRAFT_756893</name>
</gene>
<keyword evidence="5" id="KW-1185">Reference proteome</keyword>
<evidence type="ECO:0000259" key="3">
    <source>
        <dbReference type="PROSITE" id="PS50238"/>
    </source>
</evidence>
<sequence>MLQAQIFASLHSPSSTLALPLPNSPSPTPTRKLAALFRRGPKPSRSTERTALAQGVGSINTNDSPSYSPATTLTSTPRIPQPPLPAQPSPPSDHPSFVMLSAHHPQTTHLHQPPPPPTKASLKTWWNHFTFVQRAKKDSHSYIREYEKGASSSNTTTAPQSTDAHPSGSPSDHPVFGKPLVESLKYASVPISTANQNGDLYVWGYVPVVVAKCGLHLKEKATEVPGTFRVNGSNKRMRELQLVFETPPKYGKNLDWKQETYTSHDVASVFRRYLTQMPEPVIPHRLYHKFRDALAREPHNQDAVIAEYKSLIRQMPQAHQYLLLYVLDLLSVFSRKSDKNLMTAQNLAVIFRPGILSHPSHEMLPHEHALSQRVLEFLIAHQDWFMLDTPAPNPSQVSPPLPSNAGPASSDHARYPTHRTAPRLPDGEVGLGLGFRRQGVDSEDERERAWRSAGIPMTREEIEREQERIKMMRRRTTLERGEATMYGTLEEGDMGGGDSPTIASPIFSLGGAVGVTRSRTLPSSRRRPGVDPGASGSNPNVNVSAGVTVPEKEKSERSRLTKKQKRASMATPQTYAHTQQQQTQTYHRTSQMVSPSTGVGHVQFGSA</sequence>
<dbReference type="GO" id="GO:0005096">
    <property type="term" value="F:GTPase activator activity"/>
    <property type="evidence" value="ECO:0007669"/>
    <property type="project" value="UniProtKB-KW"/>
</dbReference>
<feature type="compositionally biased region" description="Polar residues" evidence="2">
    <location>
        <begin position="535"/>
        <end position="545"/>
    </location>
</feature>
<dbReference type="EMBL" id="MU151078">
    <property type="protein sequence ID" value="KAF9451895.1"/>
    <property type="molecule type" value="Genomic_DNA"/>
</dbReference>
<reference evidence="4" key="1">
    <citation type="submission" date="2020-11" db="EMBL/GenBank/DDBJ databases">
        <authorList>
            <consortium name="DOE Joint Genome Institute"/>
            <person name="Ahrendt S."/>
            <person name="Riley R."/>
            <person name="Andreopoulos W."/>
            <person name="Labutti K."/>
            <person name="Pangilinan J."/>
            <person name="Ruiz-Duenas F.J."/>
            <person name="Barrasa J.M."/>
            <person name="Sanchez-Garcia M."/>
            <person name="Camarero S."/>
            <person name="Miyauchi S."/>
            <person name="Serrano A."/>
            <person name="Linde D."/>
            <person name="Babiker R."/>
            <person name="Drula E."/>
            <person name="Ayuso-Fernandez I."/>
            <person name="Pacheco R."/>
            <person name="Padilla G."/>
            <person name="Ferreira P."/>
            <person name="Barriuso J."/>
            <person name="Kellner H."/>
            <person name="Castanera R."/>
            <person name="Alfaro M."/>
            <person name="Ramirez L."/>
            <person name="Pisabarro A.G."/>
            <person name="Kuo A."/>
            <person name="Tritt A."/>
            <person name="Lipzen A."/>
            <person name="He G."/>
            <person name="Yan M."/>
            <person name="Ng V."/>
            <person name="Cullen D."/>
            <person name="Martin F."/>
            <person name="Rosso M.-N."/>
            <person name="Henrissat B."/>
            <person name="Hibbett D."/>
            <person name="Martinez A.T."/>
            <person name="Grigoriev I.V."/>
        </authorList>
    </citation>
    <scope>NUCLEOTIDE SEQUENCE</scope>
    <source>
        <strain evidence="4">MF-IS2</strain>
    </source>
</reference>
<dbReference type="PROSITE" id="PS50238">
    <property type="entry name" value="RHOGAP"/>
    <property type="match status" value="1"/>
</dbReference>
<dbReference type="InterPro" id="IPR051025">
    <property type="entry name" value="RhoGAP"/>
</dbReference>
<dbReference type="PANTHER" id="PTHR15228">
    <property type="entry name" value="SPERMATHECAL PHYSIOLOGY VARIANT"/>
    <property type="match status" value="1"/>
</dbReference>
<feature type="compositionally biased region" description="Pro residues" evidence="2">
    <location>
        <begin position="391"/>
        <end position="402"/>
    </location>
</feature>
<dbReference type="InterPro" id="IPR000198">
    <property type="entry name" value="RhoGAP_dom"/>
</dbReference>
<evidence type="ECO:0000256" key="1">
    <source>
        <dbReference type="ARBA" id="ARBA00022468"/>
    </source>
</evidence>
<feature type="compositionally biased region" description="Basic and acidic residues" evidence="2">
    <location>
        <begin position="550"/>
        <end position="559"/>
    </location>
</feature>